<evidence type="ECO:0000259" key="14">
    <source>
        <dbReference type="PROSITE" id="PS50157"/>
    </source>
</evidence>
<dbReference type="InParanoid" id="A0A6P7XLY3"/>
<keyword evidence="5" id="KW-0677">Repeat</keyword>
<feature type="domain" description="KRAB" evidence="15">
    <location>
        <begin position="11"/>
        <end position="82"/>
    </location>
</feature>
<feature type="domain" description="C2H2-type" evidence="14">
    <location>
        <begin position="368"/>
        <end position="395"/>
    </location>
</feature>
<evidence type="ECO:0000256" key="4">
    <source>
        <dbReference type="ARBA" id="ARBA00022723"/>
    </source>
</evidence>
<evidence type="ECO:0000256" key="3">
    <source>
        <dbReference type="ARBA" id="ARBA00006991"/>
    </source>
</evidence>
<evidence type="ECO:0000256" key="7">
    <source>
        <dbReference type="ARBA" id="ARBA00022833"/>
    </source>
</evidence>
<dbReference type="SUPFAM" id="SSF109640">
    <property type="entry name" value="KRAB domain (Kruppel-associated box)"/>
    <property type="match status" value="1"/>
</dbReference>
<dbReference type="Pfam" id="PF01352">
    <property type="entry name" value="KRAB"/>
    <property type="match status" value="1"/>
</dbReference>
<feature type="domain" description="C2H2-type" evidence="14">
    <location>
        <begin position="452"/>
        <end position="480"/>
    </location>
</feature>
<proteinExistence type="inferred from homology"/>
<evidence type="ECO:0000313" key="17">
    <source>
        <dbReference type="RefSeq" id="XP_030053553.1"/>
    </source>
</evidence>
<dbReference type="SMART" id="SM00355">
    <property type="entry name" value="ZnF_C2H2"/>
    <property type="match status" value="13"/>
</dbReference>
<feature type="domain" description="C2H2-type" evidence="14">
    <location>
        <begin position="424"/>
        <end position="451"/>
    </location>
</feature>
<dbReference type="PANTHER" id="PTHR24393:SF15">
    <property type="entry name" value="IP01243P-RELATED"/>
    <property type="match status" value="1"/>
</dbReference>
<feature type="domain" description="C2H2-type" evidence="14">
    <location>
        <begin position="648"/>
        <end position="675"/>
    </location>
</feature>
<reference evidence="17" key="1">
    <citation type="submission" date="2025-08" db="UniProtKB">
        <authorList>
            <consortium name="RefSeq"/>
        </authorList>
    </citation>
    <scope>IDENTIFICATION</scope>
</reference>
<feature type="domain" description="C2H2-type" evidence="14">
    <location>
        <begin position="564"/>
        <end position="591"/>
    </location>
</feature>
<evidence type="ECO:0000256" key="12">
    <source>
        <dbReference type="PROSITE-ProRule" id="PRU00042"/>
    </source>
</evidence>
<keyword evidence="8" id="KW-0805">Transcription regulation</keyword>
<dbReference type="GO" id="GO:0008270">
    <property type="term" value="F:zinc ion binding"/>
    <property type="evidence" value="ECO:0007669"/>
    <property type="project" value="UniProtKB-KW"/>
</dbReference>
<feature type="domain" description="C2H2-type" evidence="14">
    <location>
        <begin position="704"/>
        <end position="731"/>
    </location>
</feature>
<dbReference type="FunFam" id="3.30.160.60:FF:002343">
    <property type="entry name" value="Zinc finger protein 33A"/>
    <property type="match status" value="2"/>
</dbReference>
<evidence type="ECO:0000256" key="6">
    <source>
        <dbReference type="ARBA" id="ARBA00022771"/>
    </source>
</evidence>
<dbReference type="InterPro" id="IPR036051">
    <property type="entry name" value="KRAB_dom_sf"/>
</dbReference>
<dbReference type="KEGG" id="muo:115466460"/>
<evidence type="ECO:0000256" key="1">
    <source>
        <dbReference type="ARBA" id="ARBA00003767"/>
    </source>
</evidence>
<gene>
    <name evidence="17" type="primary">LOC115466460</name>
</gene>
<comment type="function">
    <text evidence="1">May be involved in transcriptional regulation.</text>
</comment>
<evidence type="ECO:0000256" key="13">
    <source>
        <dbReference type="SAM" id="MobiDB-lite"/>
    </source>
</evidence>
<dbReference type="FunFam" id="3.30.160.60:FF:000478">
    <property type="entry name" value="Zinc finger protein 133"/>
    <property type="match status" value="1"/>
</dbReference>
<comment type="similarity">
    <text evidence="3">Belongs to the krueppel C2H2-type zinc-finger protein family.</text>
</comment>
<dbReference type="PANTHER" id="PTHR24393">
    <property type="entry name" value="ZINC FINGER PROTEIN"/>
    <property type="match status" value="1"/>
</dbReference>
<dbReference type="FunFam" id="3.30.160.60:FF:000100">
    <property type="entry name" value="Zinc finger 45-like"/>
    <property type="match status" value="1"/>
</dbReference>
<dbReference type="FunFam" id="3.30.160.60:FF:000340">
    <property type="entry name" value="zinc finger protein 473 isoform X1"/>
    <property type="match status" value="1"/>
</dbReference>
<feature type="domain" description="C2H2-type" evidence="14">
    <location>
        <begin position="592"/>
        <end position="619"/>
    </location>
</feature>
<sequence length="762" mass="89091">MSALVSEPMFITFSDVAAYFWEAEWDVLGEKQKEIYRNVIKGIHSVLKSWGYSIVNPDVIFKIKKEDEKYFTQHCERGQKEDSSSLNISHKAVKPVFSLRVKQEEEPDDVGHLQSEMTEQSHRPITGCPDVKPDILIRFKEEAFRTEPQGGEERTLIPMTGTCEEWNEAGSPMYGPDPTVEILKIEDSHISDAVGKREEVIDTAEDESKNNGEIQEACNGQQMEEWKYRDPTRYSPDPFADCKGGINKGTSPRIEEDSQKEERPATCTEQEINFQPFAKIIQTQRLHERERSNQSADNWENFTTNSLFLAHQESSEHGNEFTETLHHKFIEQYHGRETTVTWSVGEKRIIKKTNLQADGNLKAKRKLFKCKWCDEGFACRAELKGHIRIHSGERPFQCTECEKKFKFRSNLTSHKRIHVGDRPIKCNDCGKCFTYRSQLKIHQRVHSGEKPFKCTECDKGFRHICTLLRRHEKIHSGEKPFKCSECDKSFNRACNQRQHEKTHKEGEFKCNKCDKCFAQISDLRAHKRLHRREKVFKCNECDKRFCKRAFLRLHERRHTGEKPFKCSFCDKCYTNKFILRQHERSHTGEKPYQCPTCCKSFCKLYSLRKHEITHPERRKFSCSDCSESFFREYLLRRHKKVHTGDRPFSCFECGKRFLERMHLTNHQRIHTGAKPFTCTQCGKSFRQESNLRRHQQLHSTGRPFLCPDCGESFIWKKYLTDHQKIHTGEALDGMHRTNASGNINPGEIHLGTLPSETVNLRD</sequence>
<dbReference type="FunFam" id="3.30.160.60:FF:000358">
    <property type="entry name" value="zinc finger protein 24"/>
    <property type="match status" value="1"/>
</dbReference>
<dbReference type="OrthoDB" id="9936054at2759"/>
<dbReference type="InterPro" id="IPR036236">
    <property type="entry name" value="Znf_C2H2_sf"/>
</dbReference>
<evidence type="ECO:0000256" key="10">
    <source>
        <dbReference type="ARBA" id="ARBA00023163"/>
    </source>
</evidence>
<dbReference type="FunFam" id="3.30.160.60:FF:002005">
    <property type="entry name" value="Zinc finger protein 200"/>
    <property type="match status" value="1"/>
</dbReference>
<dbReference type="InterPro" id="IPR013087">
    <property type="entry name" value="Znf_C2H2_type"/>
</dbReference>
<dbReference type="FunFam" id="3.30.160.60:FF:000671">
    <property type="entry name" value="Zinc finger protein 26"/>
    <property type="match status" value="1"/>
</dbReference>
<feature type="domain" description="C2H2-type" evidence="14">
    <location>
        <begin position="396"/>
        <end position="423"/>
    </location>
</feature>
<dbReference type="Gene3D" id="6.10.140.140">
    <property type="match status" value="1"/>
</dbReference>
<feature type="domain" description="C2H2-type" evidence="14">
    <location>
        <begin position="508"/>
        <end position="535"/>
    </location>
</feature>
<feature type="domain" description="C2H2-type" evidence="14">
    <location>
        <begin position="676"/>
        <end position="703"/>
    </location>
</feature>
<evidence type="ECO:0000256" key="11">
    <source>
        <dbReference type="ARBA" id="ARBA00023242"/>
    </source>
</evidence>
<dbReference type="FunFam" id="3.30.160.60:FF:001235">
    <property type="entry name" value="Si:ch211-119o8.6"/>
    <property type="match status" value="1"/>
</dbReference>
<evidence type="ECO:0000256" key="5">
    <source>
        <dbReference type="ARBA" id="ARBA00022737"/>
    </source>
</evidence>
<dbReference type="CDD" id="cd07765">
    <property type="entry name" value="KRAB_A-box"/>
    <property type="match status" value="1"/>
</dbReference>
<dbReference type="GO" id="GO:0005634">
    <property type="term" value="C:nucleus"/>
    <property type="evidence" value="ECO:0007669"/>
    <property type="project" value="UniProtKB-SubCell"/>
</dbReference>
<dbReference type="SUPFAM" id="SSF57667">
    <property type="entry name" value="beta-beta-alpha zinc fingers"/>
    <property type="match status" value="7"/>
</dbReference>
<feature type="domain" description="C2H2-type" evidence="14">
    <location>
        <begin position="620"/>
        <end position="647"/>
    </location>
</feature>
<dbReference type="GO" id="GO:0001228">
    <property type="term" value="F:DNA-binding transcription activator activity, RNA polymerase II-specific"/>
    <property type="evidence" value="ECO:0007669"/>
    <property type="project" value="TreeGrafter"/>
</dbReference>
<dbReference type="PROSITE" id="PS50805">
    <property type="entry name" value="KRAB"/>
    <property type="match status" value="1"/>
</dbReference>
<dbReference type="AlphaFoldDB" id="A0A6P7XLY3"/>
<keyword evidence="4" id="KW-0479">Metal-binding</keyword>
<evidence type="ECO:0000256" key="8">
    <source>
        <dbReference type="ARBA" id="ARBA00023015"/>
    </source>
</evidence>
<keyword evidence="7" id="KW-0862">Zinc</keyword>
<dbReference type="InterPro" id="IPR001909">
    <property type="entry name" value="KRAB"/>
</dbReference>
<keyword evidence="16" id="KW-1185">Reference proteome</keyword>
<accession>A0A6P7XLY3</accession>
<dbReference type="Pfam" id="PF00096">
    <property type="entry name" value="zf-C2H2"/>
    <property type="match status" value="8"/>
</dbReference>
<evidence type="ECO:0000256" key="9">
    <source>
        <dbReference type="ARBA" id="ARBA00023125"/>
    </source>
</evidence>
<dbReference type="GeneID" id="115466460"/>
<dbReference type="PROSITE" id="PS00028">
    <property type="entry name" value="ZINC_FINGER_C2H2_1"/>
    <property type="match status" value="12"/>
</dbReference>
<evidence type="ECO:0000313" key="16">
    <source>
        <dbReference type="Proteomes" id="UP000515156"/>
    </source>
</evidence>
<dbReference type="Gene3D" id="3.30.160.60">
    <property type="entry name" value="Classic Zinc Finger"/>
    <property type="match status" value="13"/>
</dbReference>
<protein>
    <submittedName>
        <fullName evidence="17">Oocyte zinc finger protein XlCOF6-like</fullName>
    </submittedName>
</protein>
<name>A0A6P7XLY3_9AMPH</name>
<evidence type="ECO:0000259" key="15">
    <source>
        <dbReference type="PROSITE" id="PS50805"/>
    </source>
</evidence>
<keyword evidence="9" id="KW-0238">DNA-binding</keyword>
<keyword evidence="6 12" id="KW-0863">Zinc-finger</keyword>
<dbReference type="FunFam" id="3.30.160.60:FF:000710">
    <property type="entry name" value="Zinc finger protein 768"/>
    <property type="match status" value="1"/>
</dbReference>
<dbReference type="Proteomes" id="UP000515156">
    <property type="component" value="Chromosome 3"/>
</dbReference>
<feature type="domain" description="C2H2-type" evidence="14">
    <location>
        <begin position="481"/>
        <end position="503"/>
    </location>
</feature>
<dbReference type="SMART" id="SM00349">
    <property type="entry name" value="KRAB"/>
    <property type="match status" value="1"/>
</dbReference>
<comment type="subcellular location">
    <subcellularLocation>
        <location evidence="2">Nucleus</location>
    </subcellularLocation>
</comment>
<dbReference type="RefSeq" id="XP_030053553.1">
    <property type="nucleotide sequence ID" value="XM_030197693.1"/>
</dbReference>
<dbReference type="GO" id="GO:0000978">
    <property type="term" value="F:RNA polymerase II cis-regulatory region sequence-specific DNA binding"/>
    <property type="evidence" value="ECO:0007669"/>
    <property type="project" value="TreeGrafter"/>
</dbReference>
<keyword evidence="10" id="KW-0804">Transcription</keyword>
<feature type="region of interest" description="Disordered" evidence="13">
    <location>
        <begin position="238"/>
        <end position="262"/>
    </location>
</feature>
<feature type="domain" description="C2H2-type" evidence="14">
    <location>
        <begin position="536"/>
        <end position="563"/>
    </location>
</feature>
<evidence type="ECO:0000256" key="2">
    <source>
        <dbReference type="ARBA" id="ARBA00004123"/>
    </source>
</evidence>
<organism evidence="16 17">
    <name type="scientific">Microcaecilia unicolor</name>
    <dbReference type="NCBI Taxonomy" id="1415580"/>
    <lineage>
        <taxon>Eukaryota</taxon>
        <taxon>Metazoa</taxon>
        <taxon>Chordata</taxon>
        <taxon>Craniata</taxon>
        <taxon>Vertebrata</taxon>
        <taxon>Euteleostomi</taxon>
        <taxon>Amphibia</taxon>
        <taxon>Gymnophiona</taxon>
        <taxon>Siphonopidae</taxon>
        <taxon>Microcaecilia</taxon>
    </lineage>
</organism>
<feature type="compositionally biased region" description="Basic and acidic residues" evidence="13">
    <location>
        <begin position="253"/>
        <end position="262"/>
    </location>
</feature>
<keyword evidence="11" id="KW-0539">Nucleus</keyword>
<dbReference type="PROSITE" id="PS50157">
    <property type="entry name" value="ZINC_FINGER_C2H2_2"/>
    <property type="match status" value="13"/>
</dbReference>